<evidence type="ECO:0000256" key="5">
    <source>
        <dbReference type="ARBA" id="ARBA00022737"/>
    </source>
</evidence>
<feature type="repeat" description="Solcar" evidence="10">
    <location>
        <begin position="232"/>
        <end position="337"/>
    </location>
</feature>
<comment type="similarity">
    <text evidence="2 11">Belongs to the mitochondrial carrier (TC 2.A.29) family.</text>
</comment>
<evidence type="ECO:0000313" key="12">
    <source>
        <dbReference type="EMBL" id="KAK4524587.1"/>
    </source>
</evidence>
<dbReference type="EMBL" id="JANCYU010000024">
    <property type="protein sequence ID" value="KAK4524587.1"/>
    <property type="molecule type" value="Genomic_DNA"/>
</dbReference>
<keyword evidence="4 10" id="KW-0812">Transmembrane</keyword>
<dbReference type="Pfam" id="PF00153">
    <property type="entry name" value="Mito_carr"/>
    <property type="match status" value="3"/>
</dbReference>
<keyword evidence="7" id="KW-1133">Transmembrane helix</keyword>
<evidence type="ECO:0000256" key="11">
    <source>
        <dbReference type="RuleBase" id="RU000488"/>
    </source>
</evidence>
<proteinExistence type="inferred from homology"/>
<dbReference type="InterPro" id="IPR018108">
    <property type="entry name" value="MCP_transmembrane"/>
</dbReference>
<dbReference type="PROSITE" id="PS50920">
    <property type="entry name" value="SOLCAR"/>
    <property type="match status" value="3"/>
</dbReference>
<keyword evidence="3 11" id="KW-0813">Transport</keyword>
<comment type="subcellular location">
    <subcellularLocation>
        <location evidence="1">Mitochondrion inner membrane</location>
        <topology evidence="1">Multi-pass membrane protein</topology>
    </subcellularLocation>
</comment>
<keyword evidence="8" id="KW-0496">Mitochondrion</keyword>
<dbReference type="InterPro" id="IPR023395">
    <property type="entry name" value="MCP_dom_sf"/>
</dbReference>
<keyword evidence="6" id="KW-0999">Mitochondrion inner membrane</keyword>
<dbReference type="SUPFAM" id="SSF103506">
    <property type="entry name" value="Mitochondrial carrier"/>
    <property type="match status" value="1"/>
</dbReference>
<dbReference type="AlphaFoldDB" id="A0AAV9IB49"/>
<evidence type="ECO:0008006" key="14">
    <source>
        <dbReference type="Google" id="ProtNLM"/>
    </source>
</evidence>
<dbReference type="Proteomes" id="UP001300502">
    <property type="component" value="Unassembled WGS sequence"/>
</dbReference>
<evidence type="ECO:0000256" key="10">
    <source>
        <dbReference type="PROSITE-ProRule" id="PRU00282"/>
    </source>
</evidence>
<evidence type="ECO:0000256" key="2">
    <source>
        <dbReference type="ARBA" id="ARBA00006375"/>
    </source>
</evidence>
<keyword evidence="13" id="KW-1185">Reference proteome</keyword>
<keyword evidence="5" id="KW-0677">Repeat</keyword>
<evidence type="ECO:0000313" key="13">
    <source>
        <dbReference type="Proteomes" id="UP001300502"/>
    </source>
</evidence>
<comment type="caution">
    <text evidence="12">The sequence shown here is derived from an EMBL/GenBank/DDBJ whole genome shotgun (WGS) entry which is preliminary data.</text>
</comment>
<evidence type="ECO:0000256" key="3">
    <source>
        <dbReference type="ARBA" id="ARBA00022448"/>
    </source>
</evidence>
<gene>
    <name evidence="12" type="ORF">GAYE_SCF04G2488</name>
</gene>
<evidence type="ECO:0000256" key="7">
    <source>
        <dbReference type="ARBA" id="ARBA00022989"/>
    </source>
</evidence>
<sequence length="368" mass="40479">MSLKTNVDDSWERGVYRSVRGACGNVPVFNKAEQKGNRMSTETQKSLLAGLCGACATSLVVTPLDVLKARLQVQQYGVLRNGHALRGVYSELVRSEGVKGLWRGLGASLFLTVPTTALYMTLYDSLKEKLITRYQQHEELSIVLSGTISRCIVATVGSPLELIRTSIQATKGSSSISNMWKQNIESAGIRGLFRGLAPTLIRDAPFSAIYWVLYERCKSPSSALSQLIGVKHSWFIYLISGCISGMTAAALTTPADVVKTRRQAILNSQKSFLLQPSPSVTSIDCCSEINCSFWSCGKAIVKNEGYRGLFRGLVPRVAKVAPSCAIMMTSYELCKTYLSGRSLSNNDSREYQEPSSTDEYMDWSFSEF</sequence>
<evidence type="ECO:0000256" key="1">
    <source>
        <dbReference type="ARBA" id="ARBA00004448"/>
    </source>
</evidence>
<feature type="repeat" description="Solcar" evidence="10">
    <location>
        <begin position="137"/>
        <end position="220"/>
    </location>
</feature>
<name>A0AAV9IB49_9RHOD</name>
<dbReference type="PANTHER" id="PTHR45760">
    <property type="entry name" value="FI19922P1-RELATED"/>
    <property type="match status" value="1"/>
</dbReference>
<protein>
    <recommendedName>
        <fullName evidence="14">Mitochondrial carrier protein</fullName>
    </recommendedName>
</protein>
<dbReference type="InterPro" id="IPR045315">
    <property type="entry name" value="Mtm1-like"/>
</dbReference>
<dbReference type="GO" id="GO:1990542">
    <property type="term" value="P:mitochondrial transmembrane transport"/>
    <property type="evidence" value="ECO:0007669"/>
    <property type="project" value="InterPro"/>
</dbReference>
<accession>A0AAV9IB49</accession>
<feature type="repeat" description="Solcar" evidence="10">
    <location>
        <begin position="44"/>
        <end position="129"/>
    </location>
</feature>
<evidence type="ECO:0000256" key="6">
    <source>
        <dbReference type="ARBA" id="ARBA00022792"/>
    </source>
</evidence>
<dbReference type="GO" id="GO:0005743">
    <property type="term" value="C:mitochondrial inner membrane"/>
    <property type="evidence" value="ECO:0007669"/>
    <property type="project" value="UniProtKB-SubCell"/>
</dbReference>
<dbReference type="PANTHER" id="PTHR45760:SF2">
    <property type="entry name" value="FI19922P1-RELATED"/>
    <property type="match status" value="1"/>
</dbReference>
<evidence type="ECO:0000256" key="4">
    <source>
        <dbReference type="ARBA" id="ARBA00022692"/>
    </source>
</evidence>
<keyword evidence="9 10" id="KW-0472">Membrane</keyword>
<organism evidence="12 13">
    <name type="scientific">Galdieria yellowstonensis</name>
    <dbReference type="NCBI Taxonomy" id="3028027"/>
    <lineage>
        <taxon>Eukaryota</taxon>
        <taxon>Rhodophyta</taxon>
        <taxon>Bangiophyceae</taxon>
        <taxon>Galdieriales</taxon>
        <taxon>Galdieriaceae</taxon>
        <taxon>Galdieria</taxon>
    </lineage>
</organism>
<reference evidence="12 13" key="1">
    <citation type="submission" date="2022-07" db="EMBL/GenBank/DDBJ databases">
        <title>Genome-wide signatures of adaptation to extreme environments.</title>
        <authorList>
            <person name="Cho C.H."/>
            <person name="Yoon H.S."/>
        </authorList>
    </citation>
    <scope>NUCLEOTIDE SEQUENCE [LARGE SCALE GENOMIC DNA]</scope>
    <source>
        <strain evidence="12 13">108.79 E11</strain>
    </source>
</reference>
<evidence type="ECO:0000256" key="9">
    <source>
        <dbReference type="ARBA" id="ARBA00023136"/>
    </source>
</evidence>
<dbReference type="Gene3D" id="1.50.40.10">
    <property type="entry name" value="Mitochondrial carrier domain"/>
    <property type="match status" value="2"/>
</dbReference>
<evidence type="ECO:0000256" key="8">
    <source>
        <dbReference type="ARBA" id="ARBA00023128"/>
    </source>
</evidence>